<dbReference type="AlphaFoldDB" id="A0A9Q0KRR4"/>
<dbReference type="Proteomes" id="UP001141806">
    <property type="component" value="Unassembled WGS sequence"/>
</dbReference>
<organism evidence="1 2">
    <name type="scientific">Protea cynaroides</name>
    <dbReference type="NCBI Taxonomy" id="273540"/>
    <lineage>
        <taxon>Eukaryota</taxon>
        <taxon>Viridiplantae</taxon>
        <taxon>Streptophyta</taxon>
        <taxon>Embryophyta</taxon>
        <taxon>Tracheophyta</taxon>
        <taxon>Spermatophyta</taxon>
        <taxon>Magnoliopsida</taxon>
        <taxon>Proteales</taxon>
        <taxon>Proteaceae</taxon>
        <taxon>Protea</taxon>
    </lineage>
</organism>
<dbReference type="OrthoDB" id="266138at2759"/>
<dbReference type="SUPFAM" id="SSF52058">
    <property type="entry name" value="L domain-like"/>
    <property type="match status" value="1"/>
</dbReference>
<sequence>MRANDASGVPPSPRNGTWFKGSVRSREGLCFGFLAFFFCSNLFEAFDVIFSVSRSPITSARVFSVSMENASEGVPRENHGALEGGTTQENSSSSILDLNSYQLHDLVVELPPSLVELDLTANHRLSALDPRISLLSHLKKLSKHNNQELQL</sequence>
<evidence type="ECO:0000313" key="1">
    <source>
        <dbReference type="EMBL" id="KAJ4975633.1"/>
    </source>
</evidence>
<dbReference type="InterPro" id="IPR032675">
    <property type="entry name" value="LRR_dom_sf"/>
</dbReference>
<accession>A0A9Q0KRR4</accession>
<gene>
    <name evidence="1" type="ORF">NE237_000739</name>
</gene>
<keyword evidence="2" id="KW-1185">Reference proteome</keyword>
<dbReference type="EMBL" id="JAMYWD010000003">
    <property type="protein sequence ID" value="KAJ4975633.1"/>
    <property type="molecule type" value="Genomic_DNA"/>
</dbReference>
<protein>
    <submittedName>
        <fullName evidence="1">Uncharacterized protein</fullName>
    </submittedName>
</protein>
<evidence type="ECO:0000313" key="2">
    <source>
        <dbReference type="Proteomes" id="UP001141806"/>
    </source>
</evidence>
<dbReference type="Gene3D" id="3.80.10.10">
    <property type="entry name" value="Ribonuclease Inhibitor"/>
    <property type="match status" value="1"/>
</dbReference>
<name>A0A9Q0KRR4_9MAGN</name>
<comment type="caution">
    <text evidence="1">The sequence shown here is derived from an EMBL/GenBank/DDBJ whole genome shotgun (WGS) entry which is preliminary data.</text>
</comment>
<proteinExistence type="predicted"/>
<reference evidence="1" key="1">
    <citation type="journal article" date="2023" name="Plant J.">
        <title>The genome of the king protea, Protea cynaroides.</title>
        <authorList>
            <person name="Chang J."/>
            <person name="Duong T.A."/>
            <person name="Schoeman C."/>
            <person name="Ma X."/>
            <person name="Roodt D."/>
            <person name="Barker N."/>
            <person name="Li Z."/>
            <person name="Van de Peer Y."/>
            <person name="Mizrachi E."/>
        </authorList>
    </citation>
    <scope>NUCLEOTIDE SEQUENCE</scope>
    <source>
        <tissue evidence="1">Young leaves</tissue>
    </source>
</reference>